<dbReference type="PANTHER" id="PTHR24024:SF18">
    <property type="entry name" value="SHORT-CHAIN COLLAGEN C4-LIKE"/>
    <property type="match status" value="1"/>
</dbReference>
<dbReference type="InterPro" id="IPR051077">
    <property type="entry name" value="Ca-dependent_lectin"/>
</dbReference>
<reference evidence="2 3" key="1">
    <citation type="submission" date="2022-12" db="EMBL/GenBank/DDBJ databases">
        <title>Chromosome-level genome of Tegillarca granosa.</title>
        <authorList>
            <person name="Kim J."/>
        </authorList>
    </citation>
    <scope>NUCLEOTIDE SEQUENCE [LARGE SCALE GENOMIC DNA]</scope>
    <source>
        <strain evidence="2">Teg-2019</strain>
        <tissue evidence="2">Adductor muscle</tissue>
    </source>
</reference>
<evidence type="ECO:0000313" key="2">
    <source>
        <dbReference type="EMBL" id="KAJ8314903.1"/>
    </source>
</evidence>
<dbReference type="Proteomes" id="UP001217089">
    <property type="component" value="Unassembled WGS sequence"/>
</dbReference>
<feature type="signal peptide" evidence="1">
    <location>
        <begin position="1"/>
        <end position="17"/>
    </location>
</feature>
<name>A0ABQ9FC46_TEGGR</name>
<keyword evidence="3" id="KW-1185">Reference proteome</keyword>
<keyword evidence="1" id="KW-0732">Signal</keyword>
<evidence type="ECO:0000313" key="3">
    <source>
        <dbReference type="Proteomes" id="UP001217089"/>
    </source>
</evidence>
<dbReference type="PANTHER" id="PTHR24024">
    <property type="entry name" value="PULMONARY SURFACTANT-ASSOCIATED PROTEIN A"/>
    <property type="match status" value="1"/>
</dbReference>
<feature type="chain" id="PRO_5046419026" description="Short-chain collagen C4-like" evidence="1">
    <location>
        <begin position="18"/>
        <end position="250"/>
    </location>
</feature>
<gene>
    <name evidence="2" type="ORF">KUTeg_007053</name>
</gene>
<organism evidence="2 3">
    <name type="scientific">Tegillarca granosa</name>
    <name type="common">Malaysian cockle</name>
    <name type="synonym">Anadara granosa</name>
    <dbReference type="NCBI Taxonomy" id="220873"/>
    <lineage>
        <taxon>Eukaryota</taxon>
        <taxon>Metazoa</taxon>
        <taxon>Spiralia</taxon>
        <taxon>Lophotrochozoa</taxon>
        <taxon>Mollusca</taxon>
        <taxon>Bivalvia</taxon>
        <taxon>Autobranchia</taxon>
        <taxon>Pteriomorphia</taxon>
        <taxon>Arcoida</taxon>
        <taxon>Arcoidea</taxon>
        <taxon>Arcidae</taxon>
        <taxon>Tegillarca</taxon>
    </lineage>
</organism>
<sequence>MTVFKLAFLLCLAGTLSFCTVDEERLLIDQIRTKLWMVEQLTQNREETCNRGQPTPPQRQSSSGGIVYVRWGNTECPEADGTERVYSGFIGGSHYGDKGGATNYLCLPKEPQWAKFTNGTTGEALIHGAEYEDNTGRAKGMFGKTMDDNDPPCAVCHSTSRGSQLMIPARTTCADGWTLEYMGYLMTGRKTHAISNEYVCVDKDMVIIPGTAPNNDNAVLLYLVEAKCGGTMTCPPYVEGREIACVVCTK</sequence>
<proteinExistence type="predicted"/>
<accession>A0ABQ9FC46</accession>
<evidence type="ECO:0000256" key="1">
    <source>
        <dbReference type="SAM" id="SignalP"/>
    </source>
</evidence>
<comment type="caution">
    <text evidence="2">The sequence shown here is derived from an EMBL/GenBank/DDBJ whole genome shotgun (WGS) entry which is preliminary data.</text>
</comment>
<evidence type="ECO:0008006" key="4">
    <source>
        <dbReference type="Google" id="ProtNLM"/>
    </source>
</evidence>
<dbReference type="EMBL" id="JARBDR010000337">
    <property type="protein sequence ID" value="KAJ8314903.1"/>
    <property type="molecule type" value="Genomic_DNA"/>
</dbReference>
<protein>
    <recommendedName>
        <fullName evidence="4">Short-chain collagen C4-like</fullName>
    </recommendedName>
</protein>